<sequence>MKLSHTPVEYHLIDNVPLFIKRDDLLHPAFSGNKARKFAYYLQQPFCHIKRVLGHGSVQANSLYSLASLAQLRGWQLDYYVNHIPQSLREQPLGNYAAALAAGANIIATDGQSGEQLEPMLAQLAAQEDDCLFIPEGGRTAEAEFGVRLLAEEIAQWWHEQQLTELVVFLPAGTGTTALFLQKSFKSMLLPIKVMTCAVVGGDDYLRKQFVQLCGDITCHPTIVTPVKRYHFGKCYREFLLAWQQLNRAGIEFELLYDPLGWICLKSVAAEINQPIMYVHQGGVLGNESMLPRYRRKYPELFTQ</sequence>
<organism evidence="4 5">
    <name type="scientific">Shewanella electrica</name>
    <dbReference type="NCBI Taxonomy" id="515560"/>
    <lineage>
        <taxon>Bacteria</taxon>
        <taxon>Pseudomonadati</taxon>
        <taxon>Pseudomonadota</taxon>
        <taxon>Gammaproteobacteria</taxon>
        <taxon>Alteromonadales</taxon>
        <taxon>Shewanellaceae</taxon>
        <taxon>Shewanella</taxon>
    </lineage>
</organism>
<evidence type="ECO:0000313" key="5">
    <source>
        <dbReference type="Proteomes" id="UP001201549"/>
    </source>
</evidence>
<evidence type="ECO:0000256" key="2">
    <source>
        <dbReference type="ARBA" id="ARBA00008639"/>
    </source>
</evidence>
<keyword evidence="3" id="KW-0663">Pyridoxal phosphate</keyword>
<name>A0ABT2FJU7_9GAMM</name>
<reference evidence="5" key="2">
    <citation type="submission" date="2023-07" db="EMBL/GenBank/DDBJ databases">
        <title>Shewanella mangrovi sp. nov., an acetaldehyde- degrading bacterium isolated from mangrove sediment.</title>
        <authorList>
            <person name="Liu Y."/>
        </authorList>
    </citation>
    <scope>NUCLEOTIDE SEQUENCE [LARGE SCALE GENOMIC DNA]</scope>
    <source>
        <strain evidence="5">C32</strain>
    </source>
</reference>
<dbReference type="EMBL" id="JAKOGG010000005">
    <property type="protein sequence ID" value="MCS4556597.1"/>
    <property type="molecule type" value="Genomic_DNA"/>
</dbReference>
<evidence type="ECO:0000256" key="1">
    <source>
        <dbReference type="ARBA" id="ARBA00001933"/>
    </source>
</evidence>
<gene>
    <name evidence="4" type="ORF">L9G74_09115</name>
</gene>
<comment type="similarity">
    <text evidence="2">Belongs to the ACC deaminase/D-cysteine desulfhydrase family.</text>
</comment>
<comment type="cofactor">
    <cofactor evidence="1">
        <name>pyridoxal 5'-phosphate</name>
        <dbReference type="ChEBI" id="CHEBI:597326"/>
    </cofactor>
</comment>
<evidence type="ECO:0000313" key="4">
    <source>
        <dbReference type="EMBL" id="MCS4556597.1"/>
    </source>
</evidence>
<keyword evidence="5" id="KW-1185">Reference proteome</keyword>
<dbReference type="InterPro" id="IPR027278">
    <property type="entry name" value="ACCD_DCysDesulf"/>
</dbReference>
<comment type="caution">
    <text evidence="4">The sequence shown here is derived from an EMBL/GenBank/DDBJ whole genome shotgun (WGS) entry which is preliminary data.</text>
</comment>
<dbReference type="Proteomes" id="UP001201549">
    <property type="component" value="Unassembled WGS sequence"/>
</dbReference>
<dbReference type="InterPro" id="IPR036052">
    <property type="entry name" value="TrpB-like_PALP_sf"/>
</dbReference>
<reference evidence="4 5" key="1">
    <citation type="submission" date="2022-02" db="EMBL/GenBank/DDBJ databases">
        <authorList>
            <person name="Zhuang L."/>
        </authorList>
    </citation>
    <scope>NUCLEOTIDE SEQUENCE [LARGE SCALE GENOMIC DNA]</scope>
    <source>
        <strain evidence="4 5">C32</strain>
    </source>
</reference>
<proteinExistence type="inferred from homology"/>
<dbReference type="PANTHER" id="PTHR43780:SF2">
    <property type="entry name" value="1-AMINOCYCLOPROPANE-1-CARBOXYLATE DEAMINASE-RELATED"/>
    <property type="match status" value="1"/>
</dbReference>
<evidence type="ECO:0000256" key="3">
    <source>
        <dbReference type="ARBA" id="ARBA00022898"/>
    </source>
</evidence>
<protein>
    <submittedName>
        <fullName evidence="4">Pyridoxal-phosphate dependent enzyme</fullName>
    </submittedName>
</protein>
<dbReference type="SUPFAM" id="SSF53686">
    <property type="entry name" value="Tryptophan synthase beta subunit-like PLP-dependent enzymes"/>
    <property type="match status" value="1"/>
</dbReference>
<dbReference type="Gene3D" id="3.40.50.1100">
    <property type="match status" value="2"/>
</dbReference>
<accession>A0ABT2FJU7</accession>
<dbReference type="PANTHER" id="PTHR43780">
    <property type="entry name" value="1-AMINOCYCLOPROPANE-1-CARBOXYLATE DEAMINASE-RELATED"/>
    <property type="match status" value="1"/>
</dbReference>
<dbReference type="RefSeq" id="WP_238896001.1">
    <property type="nucleotide sequence ID" value="NZ_JAKOGG010000005.1"/>
</dbReference>